<name>A9DWE9_9FLAO</name>
<keyword evidence="3" id="KW-1185">Reference proteome</keyword>
<dbReference type="eggNOG" id="ENOG5033TC6">
    <property type="taxonomic scope" value="Bacteria"/>
</dbReference>
<dbReference type="Proteomes" id="UP000002945">
    <property type="component" value="Unassembled WGS sequence"/>
</dbReference>
<evidence type="ECO:0000313" key="3">
    <source>
        <dbReference type="Proteomes" id="UP000002945"/>
    </source>
</evidence>
<protein>
    <submittedName>
        <fullName evidence="2">Uncharacterized protein</fullName>
    </submittedName>
</protein>
<gene>
    <name evidence="2" type="ORF">KAOT1_04037</name>
</gene>
<dbReference type="AlphaFoldDB" id="A9DWE9"/>
<sequence>MDEKITINSKGKPFDILPEKKAPVEDKRLKAIESTAHLLDNENVAYIIYIDDKFDINGQKEEYIARLNNLKAEGNYITSDRFNTIDWTGPAPRFEKLISQLWETSDNKSELLYEVCTHIKDDDSANVIPALEIEKCYGDRIKLMTPDEWLKDNYQEIKALEEGQRVICLFDFEFQTGNTLLPGKNGAQLAKSLIDEKTCSDKVVCGIFSHKFAEDQEDEFREKYSIEYDVDKSKFYTISKRRFAFDPQITGFAEGIKNLLLLPYIEQLKTESLIVLEESNKKAGERINDITPNTFNHIIQKSSLKEGVWEISTLFRLYGILSKEENYNMISDSTLRLKFNNSINRIREIDSKDTGYKSTFPNHQLIELRNSELYLSGEIINKLHLPLTNGDIFEIKKKEYILLVQPCNLALRAYKEECGKRDYEYDTGILIPLKFITEDRLNINMEEVKQGQINDKVLVSYFPGFKTISLNILDLVVFNESGSSSIDLNTTSLDNDVIHFPWKKRYEYIHKDFLNYENKLHQFDALKEGYNLLLTNKQAALKSLKEGNGDKREIKALSKEIGVLKKNFSDSFNNIMNIEDLKKFKIDCSKIYDETNRILNLQIKRKRHYKNPHSDDLLQKFMQYLSRNAFEHDFTSS</sequence>
<reference evidence="2 3" key="1">
    <citation type="journal article" date="2011" name="J. Bacteriol.">
        <title>Genome sequence of the algicidal bacterium Kordia algicida OT-1.</title>
        <authorList>
            <person name="Lee H.S."/>
            <person name="Kang S.G."/>
            <person name="Kwon K.K."/>
            <person name="Lee J.H."/>
            <person name="Kim S.J."/>
        </authorList>
    </citation>
    <scope>NUCLEOTIDE SEQUENCE [LARGE SCALE GENOMIC DNA]</scope>
    <source>
        <strain evidence="2 3">OT-1</strain>
    </source>
</reference>
<comment type="caution">
    <text evidence="2">The sequence shown here is derived from an EMBL/GenBank/DDBJ whole genome shotgun (WGS) entry which is preliminary data.</text>
</comment>
<keyword evidence="1" id="KW-0694">RNA-binding</keyword>
<dbReference type="RefSeq" id="WP_007093380.1">
    <property type="nucleotide sequence ID" value="NZ_CP142125.1"/>
</dbReference>
<organism evidence="2 3">
    <name type="scientific">Kordia algicida OT-1</name>
    <dbReference type="NCBI Taxonomy" id="391587"/>
    <lineage>
        <taxon>Bacteria</taxon>
        <taxon>Pseudomonadati</taxon>
        <taxon>Bacteroidota</taxon>
        <taxon>Flavobacteriia</taxon>
        <taxon>Flavobacteriales</taxon>
        <taxon>Flavobacteriaceae</taxon>
        <taxon>Kordia</taxon>
    </lineage>
</organism>
<dbReference type="GO" id="GO:0003723">
    <property type="term" value="F:RNA binding"/>
    <property type="evidence" value="ECO:0007669"/>
    <property type="project" value="UniProtKB-KW"/>
</dbReference>
<accession>A9DWE9</accession>
<evidence type="ECO:0000313" key="2">
    <source>
        <dbReference type="EMBL" id="EDP96550.1"/>
    </source>
</evidence>
<proteinExistence type="predicted"/>
<dbReference type="HOGENOM" id="CLU_429485_0_0_10"/>
<dbReference type="EMBL" id="ABIB01000004">
    <property type="protein sequence ID" value="EDP96550.1"/>
    <property type="molecule type" value="Genomic_DNA"/>
</dbReference>
<dbReference type="PROSITE" id="PS50889">
    <property type="entry name" value="S4"/>
    <property type="match status" value="1"/>
</dbReference>
<dbReference type="OrthoDB" id="2987435at2"/>
<dbReference type="STRING" id="391587.KAOT1_04037"/>
<evidence type="ECO:0000256" key="1">
    <source>
        <dbReference type="PROSITE-ProRule" id="PRU00182"/>
    </source>
</evidence>